<reference evidence="2" key="1">
    <citation type="submission" date="2017-04" db="EMBL/GenBank/DDBJ databases">
        <authorList>
            <person name="Abreu V.A."/>
            <person name="Popin R.V."/>
            <person name="Rigonato J."/>
            <person name="Andreote A.P."/>
            <person name="Schaker P.C."/>
            <person name="Hoff-Risseti C."/>
            <person name="Alvarenga D.O."/>
            <person name="Varani A.M."/>
            <person name="Fiore M.F."/>
        </authorList>
    </citation>
    <scope>NUCLEOTIDE SEQUENCE [LARGE SCALE GENOMIC DNA]</scope>
    <source>
        <strain evidence="2">CENA303</strain>
    </source>
</reference>
<organism evidence="1 2">
    <name type="scientific">Cylindrospermopsis raciborskii CENA303</name>
    <dbReference type="NCBI Taxonomy" id="1170769"/>
    <lineage>
        <taxon>Bacteria</taxon>
        <taxon>Bacillati</taxon>
        <taxon>Cyanobacteriota</taxon>
        <taxon>Cyanophyceae</taxon>
        <taxon>Nostocales</taxon>
        <taxon>Aphanizomenonaceae</taxon>
        <taxon>Cylindrospermopsis</taxon>
    </lineage>
</organism>
<accession>A0A1X4G3G6</accession>
<sequence>MSIENNPASVTKQALAALASAIEAKGHKREYAEAMAASIIFQADLDLRNAQLANLLGWLKQEHEKIYESALSVIESTRQEFENRVSRG</sequence>
<protein>
    <submittedName>
        <fullName evidence="1">Uncharacterized protein</fullName>
    </submittedName>
</protein>
<dbReference type="EMBL" id="NBYN01000060">
    <property type="protein sequence ID" value="OSO88137.1"/>
    <property type="molecule type" value="Genomic_DNA"/>
</dbReference>
<dbReference type="RefSeq" id="WP_085729046.1">
    <property type="nucleotide sequence ID" value="NZ_NBYN01000060.1"/>
</dbReference>
<proteinExistence type="predicted"/>
<gene>
    <name evidence="1" type="ORF">B7O87_14290</name>
</gene>
<comment type="caution">
    <text evidence="1">The sequence shown here is derived from an EMBL/GenBank/DDBJ whole genome shotgun (WGS) entry which is preliminary data.</text>
</comment>
<dbReference type="AlphaFoldDB" id="A0A1X4G3G6"/>
<evidence type="ECO:0000313" key="1">
    <source>
        <dbReference type="EMBL" id="OSO88137.1"/>
    </source>
</evidence>
<name>A0A1X4G3G6_9CYAN</name>
<evidence type="ECO:0000313" key="2">
    <source>
        <dbReference type="Proteomes" id="UP000192997"/>
    </source>
</evidence>
<dbReference type="Proteomes" id="UP000192997">
    <property type="component" value="Unassembled WGS sequence"/>
</dbReference>